<reference evidence="3 4" key="1">
    <citation type="journal article" date="2010" name="Stand. Genomic Sci.">
        <title>Complete genome sequence of Ferrimonas balearica type strain (PAT).</title>
        <authorList>
            <person name="Nolan M."/>
            <person name="Sikorski J."/>
            <person name="Davenport K."/>
            <person name="Lucas S."/>
            <person name="Glavina Del Rio T."/>
            <person name="Tice H."/>
            <person name="Cheng J."/>
            <person name="Goodwin L."/>
            <person name="Pitluck S."/>
            <person name="Liolios K."/>
            <person name="Ivanova N."/>
            <person name="Mavromatis K."/>
            <person name="Ovchinnikova G."/>
            <person name="Pati A."/>
            <person name="Chen A."/>
            <person name="Palaniappan K."/>
            <person name="Land M."/>
            <person name="Hauser L."/>
            <person name="Chang Y."/>
            <person name="Jeffries C."/>
            <person name="Tapia R."/>
            <person name="Brettin T."/>
            <person name="Detter J."/>
            <person name="Han C."/>
            <person name="Yasawong M."/>
            <person name="Rohde M."/>
            <person name="Tindall B."/>
            <person name="Goker M."/>
            <person name="Woyke T."/>
            <person name="Bristow J."/>
            <person name="Eisen J."/>
            <person name="Markowitz V."/>
            <person name="Hugenholtz P."/>
            <person name="Kyrpides N."/>
            <person name="Klenk H."/>
            <person name="Lapidus A."/>
        </authorList>
    </citation>
    <scope>NUCLEOTIDE SEQUENCE [LARGE SCALE GENOMIC DNA]</scope>
    <source>
        <strain evidence="4">DSM 9799 / CCM 4581 / KCTC 23876 / PAT</strain>
    </source>
</reference>
<dbReference type="RefSeq" id="WP_013343982.1">
    <property type="nucleotide sequence ID" value="NC_014541.1"/>
</dbReference>
<dbReference type="InterPro" id="IPR036852">
    <property type="entry name" value="Peptidase_S8/S53_dom_sf"/>
</dbReference>
<dbReference type="OrthoDB" id="9768989at2"/>
<organism evidence="3 4">
    <name type="scientific">Ferrimonas balearica (strain DSM 9799 / CCM 4581 / KCTC 23876 / PAT)</name>
    <dbReference type="NCBI Taxonomy" id="550540"/>
    <lineage>
        <taxon>Bacteria</taxon>
        <taxon>Pseudomonadati</taxon>
        <taxon>Pseudomonadota</taxon>
        <taxon>Gammaproteobacteria</taxon>
        <taxon>Alteromonadales</taxon>
        <taxon>Ferrimonadaceae</taxon>
        <taxon>Ferrimonas</taxon>
    </lineage>
</organism>
<sequence length="858" mass="95535">MSRLPLILLPRPESADPSGRPRGGGSIRTPSVTQQYQRLGPQFTRLEQALSARRLEIANTAPGIEPEYTVVIETYGHVSEFFRAIQRIPGLEWLGENELEGLEPNDDFQDERNAEKPMSGRTMLVLSDRRAIDELLSLWKGYGNDPTMQFARGWAKFRDVFDTLKDIRYWSVEDRLHDTGVIEYWQEELEYAPDQPVRFEAELWFRADVYKRADSQARIESQVNQLGGQVVSNCCIEGIAYHSLLVELPAIHVERILDDADVTLVKSDEVMLFRPIGQMCTIGGDEVEPEELNIEAPASDAMRDTPRVALLDGLPLANHVYLEGKLRIDDPESFEDSYQANQRLHGTAMASLIVNGDLREAGAPLSSPLYVRPILKPDQRTLGGVETLPADYLPVDLIHRAVKRMFEGEGEEEPVAPTVKVINLSIGDPNLHFNGTMSPLARLVDWLSEEYNVLFCVSAGNHSQALRLDMESRAFRDLSEEQQHIEAFRAAQLDTRNRKLLSPAESINALTIGATHADASEVNLLAGKLELYTNEMPALYSAHGNGYRRSIKPDLMLPGGRVIHDEPIGLGDATLRGLWGSRSAPGLMVPFPHDGGSLCKTVYSRGTSNANAIATRSCAQVCDALELLFEEHNRQGSFEQFAPVLIKALVAHGAGWGDIYGHISEAFPEANRTKLKSLVSQHIGYGKPDVSKSIYCLDNRATVLGFGGLVGGEAHEYQLPIPIELGGVELWRKLTVTLAWFAKPSPRNIKYRGSALWATLEGENREFATERTYDWLQVRRGTLHHEVFEGEDISVLAGQSELTVKVNCKDDATSTAEPVKYGLAITLEVAEGEDVEIYEEIKERINVKIREQAPLLAR</sequence>
<dbReference type="KEGG" id="fbl:Fbal_0462"/>
<evidence type="ECO:0000256" key="1">
    <source>
        <dbReference type="SAM" id="MobiDB-lite"/>
    </source>
</evidence>
<evidence type="ECO:0000259" key="2">
    <source>
        <dbReference type="Pfam" id="PF00082"/>
    </source>
</evidence>
<dbReference type="Proteomes" id="UP000006683">
    <property type="component" value="Chromosome"/>
</dbReference>
<gene>
    <name evidence="3" type="ordered locus">Fbal_0462</name>
</gene>
<evidence type="ECO:0000313" key="4">
    <source>
        <dbReference type="Proteomes" id="UP000006683"/>
    </source>
</evidence>
<dbReference type="SUPFAM" id="SSF52743">
    <property type="entry name" value="Subtilisin-like"/>
    <property type="match status" value="1"/>
</dbReference>
<proteinExistence type="predicted"/>
<accession>E1SP27</accession>
<feature type="domain" description="Peptidase S8/S53" evidence="2">
    <location>
        <begin position="308"/>
        <end position="686"/>
    </location>
</feature>
<dbReference type="HOGENOM" id="CLU_016200_0_0_6"/>
<dbReference type="GO" id="GO:0006508">
    <property type="term" value="P:proteolysis"/>
    <property type="evidence" value="ECO:0007669"/>
    <property type="project" value="InterPro"/>
</dbReference>
<dbReference type="EMBL" id="CP002209">
    <property type="protein sequence ID" value="ADN74676.1"/>
    <property type="molecule type" value="Genomic_DNA"/>
</dbReference>
<dbReference type="Gene3D" id="3.40.50.200">
    <property type="entry name" value="Peptidase S8/S53 domain"/>
    <property type="match status" value="1"/>
</dbReference>
<dbReference type="Pfam" id="PF00082">
    <property type="entry name" value="Peptidase_S8"/>
    <property type="match status" value="1"/>
</dbReference>
<dbReference type="AlphaFoldDB" id="E1SP27"/>
<dbReference type="eggNOG" id="COG1404">
    <property type="taxonomic scope" value="Bacteria"/>
</dbReference>
<dbReference type="CDD" id="cd04847">
    <property type="entry name" value="Peptidases_S8_Subtilisin_like_2"/>
    <property type="match status" value="1"/>
</dbReference>
<dbReference type="InterPro" id="IPR034074">
    <property type="entry name" value="Y4bN_pept_dom"/>
</dbReference>
<keyword evidence="4" id="KW-1185">Reference proteome</keyword>
<dbReference type="GeneID" id="67180706"/>
<dbReference type="InterPro" id="IPR000209">
    <property type="entry name" value="Peptidase_S8/S53_dom"/>
</dbReference>
<name>E1SP27_FERBD</name>
<protein>
    <recommendedName>
        <fullName evidence="2">Peptidase S8/S53 domain-containing protein</fullName>
    </recommendedName>
</protein>
<feature type="region of interest" description="Disordered" evidence="1">
    <location>
        <begin position="1"/>
        <end position="35"/>
    </location>
</feature>
<evidence type="ECO:0000313" key="3">
    <source>
        <dbReference type="EMBL" id="ADN74676.1"/>
    </source>
</evidence>
<dbReference type="GO" id="GO:0004252">
    <property type="term" value="F:serine-type endopeptidase activity"/>
    <property type="evidence" value="ECO:0007669"/>
    <property type="project" value="InterPro"/>
</dbReference>